<evidence type="ECO:0000313" key="4">
    <source>
        <dbReference type="EMBL" id="SDU18882.1"/>
    </source>
</evidence>
<dbReference type="OrthoDB" id="9792695at2"/>
<dbReference type="Proteomes" id="UP000243232">
    <property type="component" value="Chromosome I"/>
</dbReference>
<proteinExistence type="inferred from homology"/>
<feature type="domain" description="SHSP" evidence="3">
    <location>
        <begin position="35"/>
        <end position="147"/>
    </location>
</feature>
<sequence>MSLIRWNPARDLEALLQHYPLGFSRGLSPASQELLTTSDWAPVVDISETPEAYLIRAELAGMKREDIKVKLEQGVLTLRGERRQEKEDKDNKHHRVERFYGSFARSFTLPEDADAEHIKAEYSEGLLTLSLPKMTVKPTHTREIDIL</sequence>
<dbReference type="SUPFAM" id="SSF49764">
    <property type="entry name" value="HSP20-like chaperones"/>
    <property type="match status" value="1"/>
</dbReference>
<evidence type="ECO:0000256" key="1">
    <source>
        <dbReference type="PROSITE-ProRule" id="PRU00285"/>
    </source>
</evidence>
<name>A0A1H2GHA5_9PSED</name>
<protein>
    <submittedName>
        <fullName evidence="4">HSP20 family protein</fullName>
    </submittedName>
</protein>
<organism evidence="4 5">
    <name type="scientific">Pseudomonas pohangensis</name>
    <dbReference type="NCBI Taxonomy" id="364197"/>
    <lineage>
        <taxon>Bacteria</taxon>
        <taxon>Pseudomonadati</taxon>
        <taxon>Pseudomonadota</taxon>
        <taxon>Gammaproteobacteria</taxon>
        <taxon>Pseudomonadales</taxon>
        <taxon>Pseudomonadaceae</taxon>
        <taxon>Pseudomonas</taxon>
    </lineage>
</organism>
<evidence type="ECO:0000256" key="2">
    <source>
        <dbReference type="RuleBase" id="RU003616"/>
    </source>
</evidence>
<dbReference type="PROSITE" id="PS01031">
    <property type="entry name" value="SHSP"/>
    <property type="match status" value="1"/>
</dbReference>
<dbReference type="AlphaFoldDB" id="A0A1H2GHA5"/>
<evidence type="ECO:0000259" key="3">
    <source>
        <dbReference type="PROSITE" id="PS01031"/>
    </source>
</evidence>
<dbReference type="Pfam" id="PF00011">
    <property type="entry name" value="HSP20"/>
    <property type="match status" value="1"/>
</dbReference>
<keyword evidence="5" id="KW-1185">Reference proteome</keyword>
<dbReference type="InterPro" id="IPR008978">
    <property type="entry name" value="HSP20-like_chaperone"/>
</dbReference>
<dbReference type="PANTHER" id="PTHR11527">
    <property type="entry name" value="HEAT-SHOCK PROTEIN 20 FAMILY MEMBER"/>
    <property type="match status" value="1"/>
</dbReference>
<dbReference type="CDD" id="cd06464">
    <property type="entry name" value="ACD_sHsps-like"/>
    <property type="match status" value="1"/>
</dbReference>
<reference evidence="5" key="1">
    <citation type="submission" date="2016-10" db="EMBL/GenBank/DDBJ databases">
        <authorList>
            <person name="Varghese N."/>
            <person name="Submissions S."/>
        </authorList>
    </citation>
    <scope>NUCLEOTIDE SEQUENCE [LARGE SCALE GENOMIC DNA]</scope>
    <source>
        <strain evidence="5">DSM 17875</strain>
    </source>
</reference>
<dbReference type="EMBL" id="LT629785">
    <property type="protein sequence ID" value="SDU18882.1"/>
    <property type="molecule type" value="Genomic_DNA"/>
</dbReference>
<dbReference type="InterPro" id="IPR031107">
    <property type="entry name" value="Small_HSP"/>
</dbReference>
<dbReference type="RefSeq" id="WP_090195232.1">
    <property type="nucleotide sequence ID" value="NZ_LT629785.1"/>
</dbReference>
<accession>A0A1H2GHA5</accession>
<comment type="similarity">
    <text evidence="1 2">Belongs to the small heat shock protein (HSP20) family.</text>
</comment>
<evidence type="ECO:0000313" key="5">
    <source>
        <dbReference type="Proteomes" id="UP000243232"/>
    </source>
</evidence>
<dbReference type="InterPro" id="IPR002068">
    <property type="entry name" value="A-crystallin/Hsp20_dom"/>
</dbReference>
<dbReference type="Gene3D" id="2.60.40.790">
    <property type="match status" value="1"/>
</dbReference>
<dbReference type="STRING" id="364197.SAMN05216296_2291"/>
<gene>
    <name evidence="4" type="ORF">SAMN05216296_2291</name>
</gene>